<dbReference type="NCBIfam" id="NF005043">
    <property type="entry name" value="PRK06458.1-3"/>
    <property type="match status" value="1"/>
</dbReference>
<dbReference type="PRINTS" id="PR01437">
    <property type="entry name" value="NUOXDRDTASE4"/>
</dbReference>
<feature type="transmembrane region" description="Helical" evidence="8">
    <location>
        <begin position="305"/>
        <end position="326"/>
    </location>
</feature>
<evidence type="ECO:0000259" key="9">
    <source>
        <dbReference type="Pfam" id="PF00361"/>
    </source>
</evidence>
<keyword evidence="5" id="KW-0560">Oxidoreductase</keyword>
<feature type="transmembrane region" description="Helical" evidence="8">
    <location>
        <begin position="96"/>
        <end position="114"/>
    </location>
</feature>
<protein>
    <submittedName>
        <fullName evidence="10">Hydrogenase 4 subunit F</fullName>
    </submittedName>
</protein>
<dbReference type="InterPro" id="IPR052175">
    <property type="entry name" value="ComplexI-like_HydComp"/>
</dbReference>
<feature type="transmembrane region" description="Helical" evidence="8">
    <location>
        <begin position="398"/>
        <end position="429"/>
    </location>
</feature>
<sequence length="479" mass="49867">MPLQWVIVFWAWAGAVALAAVPNLRQASWGNVAVSAVSFLMAGVLMAQPYAQQGWTHTDAVNLPFILLSAFVGLTTAVFSAATLDREGFDHWRIRAYHAAFQIFMGAQTLALLADNLGVMWVAIEIATLATVSMVAVHRTPAAFEAAWKFFILCGVGIALALFGTIVLYLAAQPLLDEETGLSWTALMEVAARCDPATLNLAFAFLLLGYGTKVGLVPLHSWLPDAHAEGPVPISAVLSGLLLNAAMLAVLRNKAIVGANPQAIAAGPFLLAMGLATVLLAALALWRRRDARRFFAWSSIEHMGIAAFAFGLGGPLANLAGLLHLLGHSLVKSAIFFGVGRASQAKGSQKIVDIGGLVATHPALGWGLALAIAAIGGLPPALLFVSEFRLLATAAAEAPWLAIPLAIGMVTALAALITVLQAMCFGAPTPDVPNGSPKGWQEMVAATPLWLHLVVAAALGLAMPAGLAAMLGAAARVIG</sequence>
<feature type="transmembrane region" description="Helical" evidence="8">
    <location>
        <begin position="6"/>
        <end position="24"/>
    </location>
</feature>
<accession>A0ABS7A1W4</accession>
<dbReference type="InterPro" id="IPR001750">
    <property type="entry name" value="ND/Mrp_TM"/>
</dbReference>
<feature type="transmembrane region" description="Helical" evidence="8">
    <location>
        <begin position="63"/>
        <end position="84"/>
    </location>
</feature>
<evidence type="ECO:0000256" key="5">
    <source>
        <dbReference type="ARBA" id="ARBA00023002"/>
    </source>
</evidence>
<name>A0ABS7A1W4_9PROT</name>
<feature type="domain" description="NADH:quinone oxidoreductase/Mrp antiporter transmembrane" evidence="9">
    <location>
        <begin position="114"/>
        <end position="405"/>
    </location>
</feature>
<comment type="subcellular location">
    <subcellularLocation>
        <location evidence="1">Cell membrane</location>
        <topology evidence="1">Multi-pass membrane protein</topology>
    </subcellularLocation>
    <subcellularLocation>
        <location evidence="7">Membrane</location>
        <topology evidence="7">Multi-pass membrane protein</topology>
    </subcellularLocation>
</comment>
<keyword evidence="2" id="KW-1003">Cell membrane</keyword>
<keyword evidence="4 8" id="KW-1133">Transmembrane helix</keyword>
<feature type="transmembrane region" description="Helical" evidence="8">
    <location>
        <begin position="120"/>
        <end position="138"/>
    </location>
</feature>
<feature type="transmembrane region" description="Helical" evidence="8">
    <location>
        <begin position="363"/>
        <end position="386"/>
    </location>
</feature>
<evidence type="ECO:0000256" key="2">
    <source>
        <dbReference type="ARBA" id="ARBA00022475"/>
    </source>
</evidence>
<proteinExistence type="predicted"/>
<reference evidence="10 11" key="1">
    <citation type="submission" date="2021-07" db="EMBL/GenBank/DDBJ databases">
        <authorList>
            <person name="So Y."/>
        </authorList>
    </citation>
    <scope>NUCLEOTIDE SEQUENCE [LARGE SCALE GENOMIC DNA]</scope>
    <source>
        <strain evidence="10 11">HJA6</strain>
    </source>
</reference>
<dbReference type="PANTHER" id="PTHR42682:SF5">
    <property type="entry name" value="HYDROGENASE-4 COMPONENT F"/>
    <property type="match status" value="1"/>
</dbReference>
<gene>
    <name evidence="10" type="ORF">KPL78_00435</name>
</gene>
<feature type="transmembrane region" description="Helical" evidence="8">
    <location>
        <begin position="197"/>
        <end position="219"/>
    </location>
</feature>
<dbReference type="RefSeq" id="WP_219760675.1">
    <property type="nucleotide sequence ID" value="NZ_JAHYBZ010000001.1"/>
</dbReference>
<keyword evidence="3 7" id="KW-0812">Transmembrane</keyword>
<feature type="transmembrane region" description="Helical" evidence="8">
    <location>
        <begin position="31"/>
        <end position="51"/>
    </location>
</feature>
<feature type="transmembrane region" description="Helical" evidence="8">
    <location>
        <begin position="449"/>
        <end position="475"/>
    </location>
</feature>
<dbReference type="InterPro" id="IPR003918">
    <property type="entry name" value="NADH_UbQ_OxRdtase"/>
</dbReference>
<evidence type="ECO:0000256" key="4">
    <source>
        <dbReference type="ARBA" id="ARBA00022989"/>
    </source>
</evidence>
<evidence type="ECO:0000256" key="6">
    <source>
        <dbReference type="ARBA" id="ARBA00023136"/>
    </source>
</evidence>
<evidence type="ECO:0000256" key="8">
    <source>
        <dbReference type="SAM" id="Phobius"/>
    </source>
</evidence>
<comment type="caution">
    <text evidence="10">The sequence shown here is derived from an EMBL/GenBank/DDBJ whole genome shotgun (WGS) entry which is preliminary data.</text>
</comment>
<organism evidence="10 11">
    <name type="scientific">Roseomonas alba</name>
    <dbReference type="NCBI Taxonomy" id="2846776"/>
    <lineage>
        <taxon>Bacteria</taxon>
        <taxon>Pseudomonadati</taxon>
        <taxon>Pseudomonadota</taxon>
        <taxon>Alphaproteobacteria</taxon>
        <taxon>Acetobacterales</taxon>
        <taxon>Roseomonadaceae</taxon>
        <taxon>Roseomonas</taxon>
    </lineage>
</organism>
<feature type="transmembrane region" description="Helical" evidence="8">
    <location>
        <begin position="150"/>
        <end position="172"/>
    </location>
</feature>
<keyword evidence="6 8" id="KW-0472">Membrane</keyword>
<keyword evidence="11" id="KW-1185">Reference proteome</keyword>
<evidence type="ECO:0000313" key="10">
    <source>
        <dbReference type="EMBL" id="MBW6396286.1"/>
    </source>
</evidence>
<evidence type="ECO:0000256" key="3">
    <source>
        <dbReference type="ARBA" id="ARBA00022692"/>
    </source>
</evidence>
<dbReference type="EMBL" id="JAHYBZ010000001">
    <property type="protein sequence ID" value="MBW6396286.1"/>
    <property type="molecule type" value="Genomic_DNA"/>
</dbReference>
<dbReference type="Proteomes" id="UP001196565">
    <property type="component" value="Unassembled WGS sequence"/>
</dbReference>
<evidence type="ECO:0000313" key="11">
    <source>
        <dbReference type="Proteomes" id="UP001196565"/>
    </source>
</evidence>
<evidence type="ECO:0000256" key="1">
    <source>
        <dbReference type="ARBA" id="ARBA00004651"/>
    </source>
</evidence>
<feature type="transmembrane region" description="Helical" evidence="8">
    <location>
        <begin position="263"/>
        <end position="285"/>
    </location>
</feature>
<dbReference type="PANTHER" id="PTHR42682">
    <property type="entry name" value="HYDROGENASE-4 COMPONENT F"/>
    <property type="match status" value="1"/>
</dbReference>
<feature type="transmembrane region" description="Helical" evidence="8">
    <location>
        <begin position="231"/>
        <end position="251"/>
    </location>
</feature>
<evidence type="ECO:0000256" key="7">
    <source>
        <dbReference type="RuleBase" id="RU000320"/>
    </source>
</evidence>
<dbReference type="Pfam" id="PF00361">
    <property type="entry name" value="Proton_antipo_M"/>
    <property type="match status" value="1"/>
</dbReference>